<dbReference type="InterPro" id="IPR027267">
    <property type="entry name" value="AH/BAR_dom_sf"/>
</dbReference>
<proteinExistence type="predicted"/>
<feature type="compositionally biased region" description="Basic and acidic residues" evidence="2">
    <location>
        <begin position="535"/>
        <end position="544"/>
    </location>
</feature>
<dbReference type="PANTHER" id="PTHR31941">
    <property type="entry name" value="CYTOSKELETAL SIGNALING PROTEIN SLM1"/>
    <property type="match status" value="1"/>
</dbReference>
<dbReference type="InterPro" id="IPR046868">
    <property type="entry name" value="BAR_4"/>
</dbReference>
<dbReference type="PANTHER" id="PTHR31941:SF1">
    <property type="entry name" value="CYTOSKELETAL SIGNALING PROTEIN SLM1"/>
    <property type="match status" value="1"/>
</dbReference>
<reference evidence="4" key="1">
    <citation type="submission" date="2023-06" db="EMBL/GenBank/DDBJ databases">
        <title>Genome-scale phylogeny and comparative genomics of the fungal order Sordariales.</title>
        <authorList>
            <consortium name="Lawrence Berkeley National Laboratory"/>
            <person name="Hensen N."/>
            <person name="Bonometti L."/>
            <person name="Westerberg I."/>
            <person name="Brannstrom I.O."/>
            <person name="Guillou S."/>
            <person name="Cros-Aarteil S."/>
            <person name="Calhoun S."/>
            <person name="Haridas S."/>
            <person name="Kuo A."/>
            <person name="Mondo S."/>
            <person name="Pangilinan J."/>
            <person name="Riley R."/>
            <person name="LaButti K."/>
            <person name="Andreopoulos B."/>
            <person name="Lipzen A."/>
            <person name="Chen C."/>
            <person name="Yanf M."/>
            <person name="Daum C."/>
            <person name="Ng V."/>
            <person name="Clum A."/>
            <person name="Steindorff A."/>
            <person name="Ohm R."/>
            <person name="Martin F."/>
            <person name="Silar P."/>
            <person name="Natvig D."/>
            <person name="Lalanne C."/>
            <person name="Gautier V."/>
            <person name="Ament-velasquez S.L."/>
            <person name="Kruys A."/>
            <person name="Hutchinson M.I."/>
            <person name="Powell A.J."/>
            <person name="Barry K."/>
            <person name="Miller A.N."/>
            <person name="Grigoriev I.V."/>
            <person name="Debuchy R."/>
            <person name="Gladieux P."/>
            <person name="Thoren M.H."/>
            <person name="Johannesson H."/>
        </authorList>
    </citation>
    <scope>NUCLEOTIDE SEQUENCE</scope>
    <source>
        <strain evidence="4">SMH3187-1</strain>
    </source>
</reference>
<dbReference type="InterPro" id="IPR046869">
    <property type="entry name" value="SLM1/RGC1-like_PH"/>
</dbReference>
<feature type="compositionally biased region" description="Low complexity" evidence="2">
    <location>
        <begin position="519"/>
        <end position="534"/>
    </location>
</feature>
<feature type="region of interest" description="Disordered" evidence="2">
    <location>
        <begin position="1"/>
        <end position="30"/>
    </location>
</feature>
<evidence type="ECO:0000313" key="5">
    <source>
        <dbReference type="Proteomes" id="UP001172155"/>
    </source>
</evidence>
<gene>
    <name evidence="4" type="ORF">B0T18DRAFT_329438</name>
</gene>
<dbReference type="InterPro" id="IPR001849">
    <property type="entry name" value="PH_domain"/>
</dbReference>
<keyword evidence="5" id="KW-1185">Reference proteome</keyword>
<feature type="domain" description="PH" evidence="3">
    <location>
        <begin position="300"/>
        <end position="409"/>
    </location>
</feature>
<dbReference type="CDD" id="cd13311">
    <property type="entry name" value="PH_Slm1"/>
    <property type="match status" value="1"/>
</dbReference>
<comment type="caution">
    <text evidence="4">The sequence shown here is derived from an EMBL/GenBank/DDBJ whole genome shotgun (WGS) entry which is preliminary data.</text>
</comment>
<sequence length="544" mass="58312">MSTQASAAPSRQETMASVMSDEAVPETDPSSAAGLLAERLQAWKHAVVYIEEYIEAVEKIHKAQAKEYEKVLKTISKPLREGQHFDQSLGGIAGFFENMRVNTQALVNTNLETEKNIRGTVLPVIERLHKEIKNKSKELASGAQKGAKDVEKARNTTQKQIELLGQHTAAFESAGAKSHSHEDPYIIRRGVIHRLNKQVMEENNHRNDLIAVQTNFQVFEAHVIRVIQEAMEAFNTFAGGQAEKVRALYSDMLGAAQRIPSDFEWNAFLARSKDVLINPNEDPRSVSGIQFANMNHASTKALIEGSLERKSRNKLSWGTHTGYYVVTPSKFLHEFKDDDDLRADPKPELSIYLPDAVIGAPNGEKFSVKGKDRSGNMGGKLAGTSELSFKAHSPAEAQKWFEIIRGVQGATGPAPVTSPTPSPPAVVQDDKKLEAAAAAAAAPEKPTVVTQHPGQEAGKHSTLGTGGVERETETDITPGVTGAATTASPTAVSPTSPTATTTAPGSAVNAKAPVGSIDTAVVSPTSPTSAVPTSAKDEKAPLAN</sequence>
<dbReference type="SMART" id="SM00233">
    <property type="entry name" value="PH"/>
    <property type="match status" value="1"/>
</dbReference>
<evidence type="ECO:0000256" key="2">
    <source>
        <dbReference type="SAM" id="MobiDB-lite"/>
    </source>
</evidence>
<dbReference type="SUPFAM" id="SSF103657">
    <property type="entry name" value="BAR/IMD domain-like"/>
    <property type="match status" value="1"/>
</dbReference>
<dbReference type="Gene3D" id="1.20.1270.60">
    <property type="entry name" value="Arfaptin homology (AH) domain/BAR domain"/>
    <property type="match status" value="1"/>
</dbReference>
<dbReference type="AlphaFoldDB" id="A0AA40K2F9"/>
<feature type="compositionally biased region" description="Polar residues" evidence="2">
    <location>
        <begin position="1"/>
        <end position="17"/>
    </location>
</feature>
<dbReference type="InterPro" id="IPR011993">
    <property type="entry name" value="PH-like_dom_sf"/>
</dbReference>
<feature type="compositionally biased region" description="Low complexity" evidence="2">
    <location>
        <begin position="477"/>
        <end position="508"/>
    </location>
</feature>
<evidence type="ECO:0000313" key="4">
    <source>
        <dbReference type="EMBL" id="KAK0743325.1"/>
    </source>
</evidence>
<keyword evidence="1" id="KW-0597">Phosphoprotein</keyword>
<dbReference type="Pfam" id="PF20400">
    <property type="entry name" value="BAR_4"/>
    <property type="match status" value="1"/>
</dbReference>
<dbReference type="Proteomes" id="UP001172155">
    <property type="component" value="Unassembled WGS sequence"/>
</dbReference>
<evidence type="ECO:0000259" key="3">
    <source>
        <dbReference type="PROSITE" id="PS50003"/>
    </source>
</evidence>
<dbReference type="InterPro" id="IPR043453">
    <property type="entry name" value="Slm1_PH"/>
</dbReference>
<dbReference type="EMBL" id="JAUKUD010000005">
    <property type="protein sequence ID" value="KAK0743325.1"/>
    <property type="molecule type" value="Genomic_DNA"/>
</dbReference>
<accession>A0AA40K2F9</accession>
<protein>
    <recommendedName>
        <fullName evidence="3">PH domain-containing protein</fullName>
    </recommendedName>
</protein>
<organism evidence="4 5">
    <name type="scientific">Schizothecium vesticola</name>
    <dbReference type="NCBI Taxonomy" id="314040"/>
    <lineage>
        <taxon>Eukaryota</taxon>
        <taxon>Fungi</taxon>
        <taxon>Dikarya</taxon>
        <taxon>Ascomycota</taxon>
        <taxon>Pezizomycotina</taxon>
        <taxon>Sordariomycetes</taxon>
        <taxon>Sordariomycetidae</taxon>
        <taxon>Sordariales</taxon>
        <taxon>Schizotheciaceae</taxon>
        <taxon>Schizothecium</taxon>
    </lineage>
</organism>
<feature type="region of interest" description="Disordered" evidence="2">
    <location>
        <begin position="436"/>
        <end position="544"/>
    </location>
</feature>
<dbReference type="SUPFAM" id="SSF50729">
    <property type="entry name" value="PH domain-like"/>
    <property type="match status" value="1"/>
</dbReference>
<dbReference type="PROSITE" id="PS50003">
    <property type="entry name" value="PH_DOMAIN"/>
    <property type="match status" value="1"/>
</dbReference>
<name>A0AA40K2F9_9PEZI</name>
<dbReference type="Pfam" id="PF20399">
    <property type="entry name" value="PH_20"/>
    <property type="match status" value="1"/>
</dbReference>
<dbReference type="Gene3D" id="2.30.29.30">
    <property type="entry name" value="Pleckstrin-homology domain (PH domain)/Phosphotyrosine-binding domain (PTB)"/>
    <property type="match status" value="1"/>
</dbReference>
<evidence type="ECO:0000256" key="1">
    <source>
        <dbReference type="ARBA" id="ARBA00022553"/>
    </source>
</evidence>